<evidence type="ECO:0000259" key="2">
    <source>
        <dbReference type="PROSITE" id="PS50878"/>
    </source>
</evidence>
<protein>
    <recommendedName>
        <fullName evidence="2">Reverse transcriptase domain-containing protein</fullName>
    </recommendedName>
</protein>
<dbReference type="OrthoDB" id="278055at2759"/>
<feature type="region of interest" description="Disordered" evidence="1">
    <location>
        <begin position="588"/>
        <end position="613"/>
    </location>
</feature>
<evidence type="ECO:0000313" key="3">
    <source>
        <dbReference type="EMBL" id="EPY28701.1"/>
    </source>
</evidence>
<feature type="compositionally biased region" description="Basic residues" evidence="1">
    <location>
        <begin position="592"/>
        <end position="604"/>
    </location>
</feature>
<dbReference type="AlphaFoldDB" id="S9VNY3"/>
<comment type="caution">
    <text evidence="3">The sequence shown here is derived from an EMBL/GenBank/DDBJ whole genome shotgun (WGS) entry which is preliminary data.</text>
</comment>
<keyword evidence="4" id="KW-1185">Reference proteome</keyword>
<proteinExistence type="predicted"/>
<dbReference type="SUPFAM" id="SSF56672">
    <property type="entry name" value="DNA/RNA polymerases"/>
    <property type="match status" value="1"/>
</dbReference>
<dbReference type="PROSITE" id="PS50878">
    <property type="entry name" value="RT_POL"/>
    <property type="match status" value="1"/>
</dbReference>
<organism evidence="3 4">
    <name type="scientific">Strigomonas culicis</name>
    <dbReference type="NCBI Taxonomy" id="28005"/>
    <lineage>
        <taxon>Eukaryota</taxon>
        <taxon>Discoba</taxon>
        <taxon>Euglenozoa</taxon>
        <taxon>Kinetoplastea</taxon>
        <taxon>Metakinetoplastina</taxon>
        <taxon>Trypanosomatida</taxon>
        <taxon>Trypanosomatidae</taxon>
        <taxon>Strigomonadinae</taxon>
        <taxon>Strigomonas</taxon>
    </lineage>
</organism>
<evidence type="ECO:0000313" key="4">
    <source>
        <dbReference type="Proteomes" id="UP000015354"/>
    </source>
</evidence>
<dbReference type="EMBL" id="ATMH01004924">
    <property type="protein sequence ID" value="EPY28701.1"/>
    <property type="molecule type" value="Genomic_DNA"/>
</dbReference>
<reference evidence="3 4" key="1">
    <citation type="journal article" date="2013" name="PLoS ONE">
        <title>Predicting the Proteins of Angomonas deanei, Strigomonas culicis and Their Respective Endosymbionts Reveals New Aspects of the Trypanosomatidae Family.</title>
        <authorList>
            <person name="Motta M.C."/>
            <person name="Martins A.C."/>
            <person name="de Souza S.S."/>
            <person name="Catta-Preta C.M."/>
            <person name="Silva R."/>
            <person name="Klein C.C."/>
            <person name="de Almeida L.G."/>
            <person name="de Lima Cunha O."/>
            <person name="Ciapina L.P."/>
            <person name="Brocchi M."/>
            <person name="Colabardini A.C."/>
            <person name="de Araujo Lima B."/>
            <person name="Machado C.R."/>
            <person name="de Almeida Soares C.M."/>
            <person name="Probst C.M."/>
            <person name="de Menezes C.B."/>
            <person name="Thompson C.E."/>
            <person name="Bartholomeu D.C."/>
            <person name="Gradia D.F."/>
            <person name="Pavoni D.P."/>
            <person name="Grisard E.C."/>
            <person name="Fantinatti-Garboggini F."/>
            <person name="Marchini F.K."/>
            <person name="Rodrigues-Luiz G.F."/>
            <person name="Wagner G."/>
            <person name="Goldman G.H."/>
            <person name="Fietto J.L."/>
            <person name="Elias M.C."/>
            <person name="Goldman M.H."/>
            <person name="Sagot M.F."/>
            <person name="Pereira M."/>
            <person name="Stoco P.H."/>
            <person name="de Mendonca-Neto R.P."/>
            <person name="Teixeira S.M."/>
            <person name="Maciel T.E."/>
            <person name="de Oliveira Mendes T.A."/>
            <person name="Urmenyi T.P."/>
            <person name="de Souza W."/>
            <person name="Schenkman S."/>
            <person name="de Vasconcelos A.T."/>
        </authorList>
    </citation>
    <scope>NUCLEOTIDE SEQUENCE [LARGE SCALE GENOMIC DNA]</scope>
</reference>
<sequence length="613" mass="69936">MPRWREAPKTGSQWRVAHRQAVLQQLVLHRRFDAQGALIGLDMGERERTNPARKTLCVHAKTKELTAIIVNSIRQCVPCAVARHPPFWTPELTELDKAIVQCKDETEKEKLISQRRLRLREIAASRWHDTCGKLNPTSSSSWHLIQAIYAPRAAATPVMVKDKAPITRTAQVNVLCSMYATKSTKHRDAPRLVLPLRARASFRLFTMGEMRQALSELKLLSAPGPDQIHGIALRHLPLMAKRALLHLFNRSAARCIVPKSWKVGEIIPLLKAGKPADKEESYRPVTLTSNMCKLMERMVARRLRTQVDPYMCEEQAGFSQNRSTVDPLTHIIGRLLKRKQGEKVGAVFIDYARAFDSVDHGCIIRTLEQYHVDPYLTRWVANFLSNRTARVKVSNHYSSYRKFTCGVPQGSVLGPILFIITMNTLSVELRKIPGLEHAFFADDLTIMARGTDNAEIQRTLQAALDCISKWTTEHFMELSASKTKYTLFGQIKTDLLKLYVGEKALGEERYPKILGIELQPVKGMQKNIARVVQSARKQLLRLSAVSSSTWGPKAEIMRPFYLALVESILLYAIPAWWKRTPPSQRKQLAQVQRKRRQHHQRRPLQRVDRRLVA</sequence>
<dbReference type="InterPro" id="IPR043502">
    <property type="entry name" value="DNA/RNA_pol_sf"/>
</dbReference>
<evidence type="ECO:0000256" key="1">
    <source>
        <dbReference type="SAM" id="MobiDB-lite"/>
    </source>
</evidence>
<accession>S9VNY3</accession>
<name>S9VNY3_9TRYP</name>
<dbReference type="Pfam" id="PF00078">
    <property type="entry name" value="RVT_1"/>
    <property type="match status" value="1"/>
</dbReference>
<dbReference type="CDD" id="cd01650">
    <property type="entry name" value="RT_nLTR_like"/>
    <property type="match status" value="1"/>
</dbReference>
<gene>
    <name evidence="3" type="ORF">STCU_04924</name>
</gene>
<dbReference type="Proteomes" id="UP000015354">
    <property type="component" value="Unassembled WGS sequence"/>
</dbReference>
<dbReference type="PANTHER" id="PTHR19446">
    <property type="entry name" value="REVERSE TRANSCRIPTASES"/>
    <property type="match status" value="1"/>
</dbReference>
<dbReference type="InterPro" id="IPR000477">
    <property type="entry name" value="RT_dom"/>
</dbReference>
<feature type="domain" description="Reverse transcriptase" evidence="2">
    <location>
        <begin position="250"/>
        <end position="518"/>
    </location>
</feature>